<evidence type="ECO:0000256" key="5">
    <source>
        <dbReference type="SAM" id="MobiDB-lite"/>
    </source>
</evidence>
<dbReference type="PANTHER" id="PTHR40064">
    <property type="entry name" value="MEMBRANE PROTEIN-RELATED"/>
    <property type="match status" value="1"/>
</dbReference>
<evidence type="ECO:0000256" key="1">
    <source>
        <dbReference type="ARBA" id="ARBA00004141"/>
    </source>
</evidence>
<sequence>MGWGQIIPGRRVWKTTLAATAAWEIAVQLGADHPFFAPLAAVLCMQATVEKSLTKGFQRVLGIIIGVLLASAFSLVAIPSSWSIGIILLIALSVARGFRLPEYTVTQTGISTLLVFIIGSDSNFYGIDRILETIIGAAVATAVNLLIAPPDYTKRFAEALETASTGLVQHYDNLSKWVEEGATLPAGKLIWRTTDQLCEDIKQASVQMELATLALKYSPFVRRRHSRLEQYQKLLQIVEKGYLHSRELQRILLALVADRGLTAKDQVQWTLRFAQFAAQIDDWWRQVVDRDGLQAPRQQVELAAIPSLTEQHYQYALEVEASQLLDDFGHNLGGQDCSSSELRTNDVENYNGGVKHDPRGKRN</sequence>
<dbReference type="Pfam" id="PF13515">
    <property type="entry name" value="FUSC_2"/>
    <property type="match status" value="1"/>
</dbReference>
<keyword evidence="3 6" id="KW-1133">Transmembrane helix</keyword>
<protein>
    <submittedName>
        <fullName evidence="8">Aromatic acid exporter family protein</fullName>
    </submittedName>
</protein>
<organism evidence="8 9">
    <name type="scientific">Paenibacillus agricola</name>
    <dbReference type="NCBI Taxonomy" id="2716264"/>
    <lineage>
        <taxon>Bacteria</taxon>
        <taxon>Bacillati</taxon>
        <taxon>Bacillota</taxon>
        <taxon>Bacilli</taxon>
        <taxon>Bacillales</taxon>
        <taxon>Paenibacillaceae</taxon>
        <taxon>Paenibacillus</taxon>
    </lineage>
</organism>
<evidence type="ECO:0000313" key="8">
    <source>
        <dbReference type="EMBL" id="NHN31458.1"/>
    </source>
</evidence>
<keyword evidence="2 6" id="KW-0812">Transmembrane</keyword>
<evidence type="ECO:0000256" key="2">
    <source>
        <dbReference type="ARBA" id="ARBA00022692"/>
    </source>
</evidence>
<dbReference type="EMBL" id="JAAOIW010000005">
    <property type="protein sequence ID" value="NHN31458.1"/>
    <property type="molecule type" value="Genomic_DNA"/>
</dbReference>
<keyword evidence="9" id="KW-1185">Reference proteome</keyword>
<evidence type="ECO:0000256" key="3">
    <source>
        <dbReference type="ARBA" id="ARBA00022989"/>
    </source>
</evidence>
<proteinExistence type="predicted"/>
<dbReference type="RefSeq" id="WP_166151481.1">
    <property type="nucleotide sequence ID" value="NZ_JAAOIW010000005.1"/>
</dbReference>
<feature type="region of interest" description="Disordered" evidence="5">
    <location>
        <begin position="336"/>
        <end position="363"/>
    </location>
</feature>
<dbReference type="Proteomes" id="UP001165962">
    <property type="component" value="Unassembled WGS sequence"/>
</dbReference>
<evidence type="ECO:0000256" key="6">
    <source>
        <dbReference type="SAM" id="Phobius"/>
    </source>
</evidence>
<accession>A0ABX0J774</accession>
<dbReference type="InterPro" id="IPR049453">
    <property type="entry name" value="Memb_transporter_dom"/>
</dbReference>
<gene>
    <name evidence="8" type="ORF">G9U52_16600</name>
</gene>
<feature type="transmembrane region" description="Helical" evidence="6">
    <location>
        <begin position="61"/>
        <end position="94"/>
    </location>
</feature>
<reference evidence="8" key="1">
    <citation type="submission" date="2020-03" db="EMBL/GenBank/DDBJ databases">
        <title>Draft sequencing of Paenibacilllus sp. S3N08.</title>
        <authorList>
            <person name="Kim D.-U."/>
        </authorList>
    </citation>
    <scope>NUCLEOTIDE SEQUENCE</scope>
    <source>
        <strain evidence="8">S3N08</strain>
    </source>
</reference>
<evidence type="ECO:0000256" key="4">
    <source>
        <dbReference type="ARBA" id="ARBA00023136"/>
    </source>
</evidence>
<comment type="caution">
    <text evidence="8">The sequence shown here is derived from an EMBL/GenBank/DDBJ whole genome shotgun (WGS) entry which is preliminary data.</text>
</comment>
<keyword evidence="4 6" id="KW-0472">Membrane</keyword>
<comment type="subcellular location">
    <subcellularLocation>
        <location evidence="1">Membrane</location>
        <topology evidence="1">Multi-pass membrane protein</topology>
    </subcellularLocation>
</comment>
<evidence type="ECO:0000313" key="9">
    <source>
        <dbReference type="Proteomes" id="UP001165962"/>
    </source>
</evidence>
<name>A0ABX0J774_9BACL</name>
<feature type="domain" description="Integral membrane bound transporter" evidence="7">
    <location>
        <begin position="22"/>
        <end position="142"/>
    </location>
</feature>
<dbReference type="PANTHER" id="PTHR40064:SF1">
    <property type="entry name" value="MEMBRANE PROTEIN"/>
    <property type="match status" value="1"/>
</dbReference>
<evidence type="ECO:0000259" key="7">
    <source>
        <dbReference type="Pfam" id="PF13515"/>
    </source>
</evidence>
<dbReference type="InterPro" id="IPR052984">
    <property type="entry name" value="UPF0421"/>
</dbReference>